<dbReference type="InterPro" id="IPR002881">
    <property type="entry name" value="DUF58"/>
</dbReference>
<evidence type="ECO:0000313" key="5">
    <source>
        <dbReference type="Proteomes" id="UP000249204"/>
    </source>
</evidence>
<dbReference type="EMBL" id="QKWW01000063">
    <property type="protein sequence ID" value="PZT53692.1"/>
    <property type="molecule type" value="Genomic_DNA"/>
</dbReference>
<feature type="compositionally biased region" description="Basic and acidic residues" evidence="1">
    <location>
        <begin position="288"/>
        <end position="297"/>
    </location>
</feature>
<reference evidence="4 5" key="1">
    <citation type="submission" date="2018-06" db="EMBL/GenBank/DDBJ databases">
        <title>Isolation of heavy metals resistant Paenibacillus silvae NC2 from Gold-Copper mine in ZiJin, China.</title>
        <authorList>
            <person name="Xu J."/>
            <person name="Mazhar H.S."/>
            <person name="Rensing C."/>
        </authorList>
    </citation>
    <scope>NUCLEOTIDE SEQUENCE [LARGE SCALE GENOMIC DNA]</scope>
    <source>
        <strain evidence="4 5">NC2</strain>
    </source>
</reference>
<feature type="transmembrane region" description="Helical" evidence="2">
    <location>
        <begin position="29"/>
        <end position="50"/>
    </location>
</feature>
<evidence type="ECO:0000256" key="2">
    <source>
        <dbReference type="SAM" id="Phobius"/>
    </source>
</evidence>
<dbReference type="RefSeq" id="WP_111272096.1">
    <property type="nucleotide sequence ID" value="NZ_QKWW01000063.1"/>
</dbReference>
<evidence type="ECO:0000256" key="1">
    <source>
        <dbReference type="SAM" id="MobiDB-lite"/>
    </source>
</evidence>
<accession>A0A2W6NCG1</accession>
<protein>
    <recommendedName>
        <fullName evidence="3">DUF58 domain-containing protein</fullName>
    </recommendedName>
</protein>
<dbReference type="Proteomes" id="UP000249204">
    <property type="component" value="Unassembled WGS sequence"/>
</dbReference>
<feature type="region of interest" description="Disordered" evidence="1">
    <location>
        <begin position="287"/>
        <end position="315"/>
    </location>
</feature>
<gene>
    <name evidence="4" type="ORF">DN757_20760</name>
</gene>
<keyword evidence="2" id="KW-1133">Transmembrane helix</keyword>
<evidence type="ECO:0000313" key="4">
    <source>
        <dbReference type="EMBL" id="PZT53692.1"/>
    </source>
</evidence>
<dbReference type="AlphaFoldDB" id="A0A2W6NCG1"/>
<proteinExistence type="predicted"/>
<dbReference type="PANTHER" id="PTHR34351:SF2">
    <property type="entry name" value="DUF58 DOMAIN-CONTAINING PROTEIN"/>
    <property type="match status" value="1"/>
</dbReference>
<dbReference type="Pfam" id="PF01882">
    <property type="entry name" value="DUF58"/>
    <property type="match status" value="1"/>
</dbReference>
<name>A0A2W6NCG1_9BACL</name>
<keyword evidence="2" id="KW-0472">Membrane</keyword>
<evidence type="ECO:0000259" key="3">
    <source>
        <dbReference type="Pfam" id="PF01882"/>
    </source>
</evidence>
<organism evidence="4 5">
    <name type="scientific">Paenibacillus silvae</name>
    <dbReference type="NCBI Taxonomy" id="1325358"/>
    <lineage>
        <taxon>Bacteria</taxon>
        <taxon>Bacillati</taxon>
        <taxon>Bacillota</taxon>
        <taxon>Bacilli</taxon>
        <taxon>Bacillales</taxon>
        <taxon>Paenibacillaceae</taxon>
        <taxon>Paenibacillus</taxon>
    </lineage>
</organism>
<dbReference type="PANTHER" id="PTHR34351">
    <property type="entry name" value="SLR1927 PROTEIN-RELATED"/>
    <property type="match status" value="1"/>
</dbReference>
<keyword evidence="2" id="KW-0812">Transmembrane</keyword>
<sequence length="498" mass="54331">MSGIRGSAAQVLIAVFLIGLYLWHGGKSALFLAALSVLVVIYGIVLQIFGPRHVHIQRHKRPGHIVAGESLRVQVHLEFRCTLPLLWLVVCDNTPGGVHRKLLFPGMKRQWSYQYEITGLARGVHVWEEGRLYWGDVFGWSKACALLEGEEPLVVVPDGGYSEVSIGPESWGSHGEGMVVHSQLLGPSGLEIREYQQGDAFNRIHWKSTARTGRLHTLIPEMPKLSSLAIIVYEESSGYEDNESEGQAHEAFEQAVRGAASWVKEAADAQMPCQLWLSGDELSSRANRTADRGELSRKQGSTNHSSAAGDVRRGYGDADEGMADALRRLAYARLCKEQPEASSMLDVSRLEQLSYGSSIVIFTGQLDERLVGWLEHAATLGFQVSVHLTGSQAVQHPVVTYGASEHAEGRLVFSLRTDRLEGKRPTEQGETIERLRTEAGINAGYTSSAASGSFARAQQLQVWTDRLAAKGVRVICQEAIATNSTLLGGKAGIVDVGA</sequence>
<feature type="transmembrane region" description="Helical" evidence="2">
    <location>
        <begin position="7"/>
        <end position="23"/>
    </location>
</feature>
<feature type="domain" description="DUF58" evidence="3">
    <location>
        <begin position="191"/>
        <end position="222"/>
    </location>
</feature>
<comment type="caution">
    <text evidence="4">The sequence shown here is derived from an EMBL/GenBank/DDBJ whole genome shotgun (WGS) entry which is preliminary data.</text>
</comment>